<proteinExistence type="predicted"/>
<evidence type="ECO:0000313" key="2">
    <source>
        <dbReference type="Proteomes" id="UP000430120"/>
    </source>
</evidence>
<reference evidence="1 2" key="1">
    <citation type="submission" date="2019-09" db="EMBL/GenBank/DDBJ databases">
        <title>Draft genome sequences of 48 bacterial type strains from the CCUG.</title>
        <authorList>
            <person name="Tunovic T."/>
            <person name="Pineiro-Iglesias B."/>
            <person name="Unosson C."/>
            <person name="Inganas E."/>
            <person name="Ohlen M."/>
            <person name="Cardew S."/>
            <person name="Jensie-Markopoulos S."/>
            <person name="Salva-Serra F."/>
            <person name="Jaen-Luchoro D."/>
            <person name="Karlsson R."/>
            <person name="Svensson-Stadler L."/>
            <person name="Chun J."/>
            <person name="Moore E."/>
        </authorList>
    </citation>
    <scope>NUCLEOTIDE SEQUENCE [LARGE SCALE GENOMIC DNA]</scope>
    <source>
        <strain evidence="1 2">CCUG 30977</strain>
    </source>
</reference>
<accession>A0A643FB19</accession>
<name>A0A643FB19_IDEDE</name>
<gene>
    <name evidence="1" type="ORF">F7Q92_11415</name>
</gene>
<sequence>MLRLRLSSNRWLMLVAATAAALLVLQALLLQRLAQTRPLLQARLQAATQVADGVAQWQAAAPAGLMREAAAALTDDPALGQALIQASRAHQRLPAPVQAQLDMEEAGWQADTVQAQTAYRAAWQALRAARQAGDGASRLAQRYTTELDRAATGFLAHLNAWHAGEQARLAEARAAVHAAERAWHRGWALGFLWASLLAVSSTALLLRGAPQQAWRGLLRRRCSAPGALPSPVGRPPRVLVMGRWVALASFQFFLLADQLCRSTDQWADGLQWLGALLERFMLH</sequence>
<dbReference type="RefSeq" id="WP_151124274.1">
    <property type="nucleotide sequence ID" value="NZ_CP088081.1"/>
</dbReference>
<comment type="caution">
    <text evidence="1">The sequence shown here is derived from an EMBL/GenBank/DDBJ whole genome shotgun (WGS) entry which is preliminary data.</text>
</comment>
<dbReference type="Proteomes" id="UP000430120">
    <property type="component" value="Unassembled WGS sequence"/>
</dbReference>
<dbReference type="AlphaFoldDB" id="A0A643FB19"/>
<protein>
    <submittedName>
        <fullName evidence="1">Uncharacterized protein</fullName>
    </submittedName>
</protein>
<organism evidence="1 2">
    <name type="scientific">Ideonella dechloratans</name>
    <dbReference type="NCBI Taxonomy" id="36863"/>
    <lineage>
        <taxon>Bacteria</taxon>
        <taxon>Pseudomonadati</taxon>
        <taxon>Pseudomonadota</taxon>
        <taxon>Betaproteobacteria</taxon>
        <taxon>Burkholderiales</taxon>
        <taxon>Sphaerotilaceae</taxon>
        <taxon>Ideonella</taxon>
    </lineage>
</organism>
<dbReference type="EMBL" id="VZPB01000024">
    <property type="protein sequence ID" value="KAB0581572.1"/>
    <property type="molecule type" value="Genomic_DNA"/>
</dbReference>
<keyword evidence="2" id="KW-1185">Reference proteome</keyword>
<evidence type="ECO:0000313" key="1">
    <source>
        <dbReference type="EMBL" id="KAB0581572.1"/>
    </source>
</evidence>